<keyword evidence="1" id="KW-0472">Membrane</keyword>
<dbReference type="HOGENOM" id="CLU_943836_0_0_1"/>
<feature type="transmembrane region" description="Helical" evidence="1">
    <location>
        <begin position="112"/>
        <end position="131"/>
    </location>
</feature>
<evidence type="ECO:0000313" key="2">
    <source>
        <dbReference type="EMBL" id="EPZ31277.1"/>
    </source>
</evidence>
<feature type="transmembrane region" description="Helical" evidence="1">
    <location>
        <begin position="199"/>
        <end position="222"/>
    </location>
</feature>
<name>A0A075ANA1_ROZAC</name>
<organism evidence="2 4">
    <name type="scientific">Rozella allomycis (strain CSF55)</name>
    <dbReference type="NCBI Taxonomy" id="988480"/>
    <lineage>
        <taxon>Eukaryota</taxon>
        <taxon>Fungi</taxon>
        <taxon>Fungi incertae sedis</taxon>
        <taxon>Cryptomycota</taxon>
        <taxon>Cryptomycota incertae sedis</taxon>
        <taxon>Rozella</taxon>
    </lineage>
</organism>
<dbReference type="Proteomes" id="UP000281549">
    <property type="component" value="Unassembled WGS sequence"/>
</dbReference>
<evidence type="ECO:0008006" key="6">
    <source>
        <dbReference type="Google" id="ProtNLM"/>
    </source>
</evidence>
<keyword evidence="4" id="KW-1185">Reference proteome</keyword>
<feature type="transmembrane region" description="Helical" evidence="1">
    <location>
        <begin position="151"/>
        <end position="170"/>
    </location>
</feature>
<dbReference type="EMBL" id="ML005677">
    <property type="protein sequence ID" value="RKP17789.1"/>
    <property type="molecule type" value="Genomic_DNA"/>
</dbReference>
<feature type="transmembrane region" description="Helical" evidence="1">
    <location>
        <begin position="228"/>
        <end position="247"/>
    </location>
</feature>
<evidence type="ECO:0000256" key="1">
    <source>
        <dbReference type="SAM" id="Phobius"/>
    </source>
</evidence>
<sequence>MSTINAHVVDQVLGASIAMGAHNFYICVRVAMEKKTKLEVAQAIGSFFQLMNQICAVITFTQSATSFFGSNCRPFSDFASFNYFIFQLFSTAVLIYRATCLVANTHRKNMRIGYGVFFLIGYATVMYSVIMKKVKINGDSCSTSFDAPTNNAGKIIIAVLYIFLFITFLIPAMNHMKSARTGLATNYLFKVSRNVSSRIIFAILGYLISVVLSYAGVFGPYFQVQFTIQNYCAIIASTASFTTMANVTNDQSTNMKTNNGIHASKNLNDTNAKPKAVTSSNVLSQASKTENATSV</sequence>
<evidence type="ECO:0000313" key="4">
    <source>
        <dbReference type="Proteomes" id="UP000030755"/>
    </source>
</evidence>
<reference evidence="5" key="2">
    <citation type="journal article" date="2018" name="Nat. Microbiol.">
        <title>Leveraging single-cell genomics to expand the fungal tree of life.</title>
        <authorList>
            <person name="Ahrendt S.R."/>
            <person name="Quandt C.A."/>
            <person name="Ciobanu D."/>
            <person name="Clum A."/>
            <person name="Salamov A."/>
            <person name="Andreopoulos B."/>
            <person name="Cheng J.F."/>
            <person name="Woyke T."/>
            <person name="Pelin A."/>
            <person name="Henrissat B."/>
            <person name="Reynolds N.K."/>
            <person name="Benny G.L."/>
            <person name="Smith M.E."/>
            <person name="James T.Y."/>
            <person name="Grigoriev I.V."/>
        </authorList>
    </citation>
    <scope>NUCLEOTIDE SEQUENCE [LARGE SCALE GENOMIC DNA]</scope>
    <source>
        <strain evidence="5">CSF55</strain>
    </source>
</reference>
<keyword evidence="1" id="KW-1133">Transmembrane helix</keyword>
<protein>
    <recommendedName>
        <fullName evidence="6">G-protein coupled receptors family 1 profile domain-containing protein</fullName>
    </recommendedName>
</protein>
<feature type="transmembrane region" description="Helical" evidence="1">
    <location>
        <begin position="81"/>
        <end position="100"/>
    </location>
</feature>
<evidence type="ECO:0000313" key="3">
    <source>
        <dbReference type="EMBL" id="RKP17789.1"/>
    </source>
</evidence>
<proteinExistence type="predicted"/>
<gene>
    <name evidence="2" type="ORF">O9G_000922</name>
    <name evidence="3" type="ORF">ROZALSC1DRAFT_30447</name>
</gene>
<dbReference type="OrthoDB" id="2141246at2759"/>
<reference evidence="3" key="3">
    <citation type="submission" date="2018-08" db="EMBL/GenBank/DDBJ databases">
        <title>Leveraging single-cell genomics to expand the Fungal Tree of Life.</title>
        <authorList>
            <consortium name="DOE Joint Genome Institute"/>
            <person name="Ahrendt S.R."/>
            <person name="Quandt C.A."/>
            <person name="Ciobanu D."/>
            <person name="Clum A."/>
            <person name="Salamov A."/>
            <person name="Andreopoulos B."/>
            <person name="Cheng J.-F."/>
            <person name="Woyke T."/>
            <person name="Pelin A."/>
            <person name="Henrissat B."/>
            <person name="Reynolds N."/>
            <person name="Benny G.L."/>
            <person name="Smith M.E."/>
            <person name="James T.Y."/>
            <person name="Grigoriev I.V."/>
        </authorList>
    </citation>
    <scope>NUCLEOTIDE SEQUENCE</scope>
    <source>
        <strain evidence="3">CSF55</strain>
    </source>
</reference>
<feature type="transmembrane region" description="Helical" evidence="1">
    <location>
        <begin position="43"/>
        <end position="61"/>
    </location>
</feature>
<evidence type="ECO:0000313" key="5">
    <source>
        <dbReference type="Proteomes" id="UP000281549"/>
    </source>
</evidence>
<dbReference type="Proteomes" id="UP000030755">
    <property type="component" value="Unassembled WGS sequence"/>
</dbReference>
<dbReference type="EMBL" id="KE561265">
    <property type="protein sequence ID" value="EPZ31277.1"/>
    <property type="molecule type" value="Genomic_DNA"/>
</dbReference>
<keyword evidence="1" id="KW-0812">Transmembrane</keyword>
<accession>A0A075ANA1</accession>
<dbReference type="AlphaFoldDB" id="A0A075ANA1"/>
<feature type="transmembrane region" description="Helical" evidence="1">
    <location>
        <begin position="12"/>
        <end position="31"/>
    </location>
</feature>
<reference evidence="2 4" key="1">
    <citation type="journal article" date="2013" name="Curr. Biol.">
        <title>Shared signatures of parasitism and phylogenomics unite Cryptomycota and microsporidia.</title>
        <authorList>
            <person name="James T.Y."/>
            <person name="Pelin A."/>
            <person name="Bonen L."/>
            <person name="Ahrendt S."/>
            <person name="Sain D."/>
            <person name="Corradi N."/>
            <person name="Stajich J.E."/>
        </authorList>
    </citation>
    <scope>NUCLEOTIDE SEQUENCE [LARGE SCALE GENOMIC DNA]</scope>
    <source>
        <strain evidence="2">CSF55</strain>
        <strain evidence="2">CSF55</strain>
    </source>
</reference>